<dbReference type="RefSeq" id="XP_004362876.1">
    <property type="nucleotide sequence ID" value="XM_004362819.1"/>
</dbReference>
<sequence length="63" mass="7278">MYARQSNTDRSTQRQPATQVYVRHGDRVTLDRAHLDGTVSIDKDKLFFCLVVARLQPPHYCMA</sequence>
<organism evidence="2 3">
    <name type="scientific">Cavenderia fasciculata</name>
    <name type="common">Slime mold</name>
    <name type="synonym">Dictyostelium fasciculatum</name>
    <dbReference type="NCBI Taxonomy" id="261658"/>
    <lineage>
        <taxon>Eukaryota</taxon>
        <taxon>Amoebozoa</taxon>
        <taxon>Evosea</taxon>
        <taxon>Eumycetozoa</taxon>
        <taxon>Dictyostelia</taxon>
        <taxon>Acytosteliales</taxon>
        <taxon>Cavenderiaceae</taxon>
        <taxon>Cavenderia</taxon>
    </lineage>
</organism>
<accession>F4PH41</accession>
<protein>
    <submittedName>
        <fullName evidence="2">Uncharacterized protein</fullName>
    </submittedName>
</protein>
<dbReference type="AlphaFoldDB" id="F4PH41"/>
<dbReference type="GeneID" id="14877481"/>
<keyword evidence="3" id="KW-1185">Reference proteome</keyword>
<evidence type="ECO:0000313" key="3">
    <source>
        <dbReference type="Proteomes" id="UP000007797"/>
    </source>
</evidence>
<gene>
    <name evidence="2" type="ORF">DFA_03271</name>
</gene>
<evidence type="ECO:0000313" key="2">
    <source>
        <dbReference type="EMBL" id="EGG25025.1"/>
    </source>
</evidence>
<dbReference type="EMBL" id="GL883006">
    <property type="protein sequence ID" value="EGG25025.1"/>
    <property type="molecule type" value="Genomic_DNA"/>
</dbReference>
<feature type="region of interest" description="Disordered" evidence="1">
    <location>
        <begin position="1"/>
        <end position="20"/>
    </location>
</feature>
<dbReference type="Proteomes" id="UP000007797">
    <property type="component" value="Unassembled WGS sequence"/>
</dbReference>
<dbReference type="KEGG" id="dfa:DFA_03271"/>
<evidence type="ECO:0000256" key="1">
    <source>
        <dbReference type="SAM" id="MobiDB-lite"/>
    </source>
</evidence>
<reference evidence="3" key="1">
    <citation type="journal article" date="2011" name="Genome Res.">
        <title>Phylogeny-wide analysis of social amoeba genomes highlights ancient origins for complex intercellular communication.</title>
        <authorList>
            <person name="Heidel A.J."/>
            <person name="Lawal H.M."/>
            <person name="Felder M."/>
            <person name="Schilde C."/>
            <person name="Helps N.R."/>
            <person name="Tunggal B."/>
            <person name="Rivero F."/>
            <person name="John U."/>
            <person name="Schleicher M."/>
            <person name="Eichinger L."/>
            <person name="Platzer M."/>
            <person name="Noegel A.A."/>
            <person name="Schaap P."/>
            <person name="Gloeckner G."/>
        </authorList>
    </citation>
    <scope>NUCLEOTIDE SEQUENCE [LARGE SCALE GENOMIC DNA]</scope>
    <source>
        <strain evidence="3">SH3</strain>
    </source>
</reference>
<feature type="compositionally biased region" description="Polar residues" evidence="1">
    <location>
        <begin position="1"/>
        <end position="18"/>
    </location>
</feature>
<name>F4PH41_CACFS</name>
<proteinExistence type="predicted"/>